<protein>
    <recommendedName>
        <fullName evidence="2">Reverse transcriptase Ty1/copia-type domain-containing protein</fullName>
    </recommendedName>
</protein>
<organism evidence="3 4">
    <name type="scientific">Microthlaspi erraticum</name>
    <dbReference type="NCBI Taxonomy" id="1685480"/>
    <lineage>
        <taxon>Eukaryota</taxon>
        <taxon>Viridiplantae</taxon>
        <taxon>Streptophyta</taxon>
        <taxon>Embryophyta</taxon>
        <taxon>Tracheophyta</taxon>
        <taxon>Spermatophyta</taxon>
        <taxon>Magnoliopsida</taxon>
        <taxon>eudicotyledons</taxon>
        <taxon>Gunneridae</taxon>
        <taxon>Pentapetalae</taxon>
        <taxon>rosids</taxon>
        <taxon>malvids</taxon>
        <taxon>Brassicales</taxon>
        <taxon>Brassicaceae</taxon>
        <taxon>Coluteocarpeae</taxon>
        <taxon>Microthlaspi</taxon>
    </lineage>
</organism>
<dbReference type="SUPFAM" id="SSF56672">
    <property type="entry name" value="DNA/RNA polymerases"/>
    <property type="match status" value="1"/>
</dbReference>
<dbReference type="Proteomes" id="UP000467841">
    <property type="component" value="Unassembled WGS sequence"/>
</dbReference>
<dbReference type="CDD" id="cd09272">
    <property type="entry name" value="RNase_HI_RT_Ty1"/>
    <property type="match status" value="1"/>
</dbReference>
<dbReference type="Pfam" id="PF07727">
    <property type="entry name" value="RVT_2"/>
    <property type="match status" value="2"/>
</dbReference>
<feature type="domain" description="Reverse transcriptase Ty1/copia-type" evidence="2">
    <location>
        <begin position="113"/>
        <end position="213"/>
    </location>
</feature>
<accession>A0A6D2KLH5</accession>
<feature type="compositionally biased region" description="Basic and acidic residues" evidence="1">
    <location>
        <begin position="19"/>
        <end position="28"/>
    </location>
</feature>
<feature type="region of interest" description="Disordered" evidence="1">
    <location>
        <begin position="1"/>
        <end position="51"/>
    </location>
</feature>
<dbReference type="AlphaFoldDB" id="A0A6D2KLH5"/>
<evidence type="ECO:0000259" key="2">
    <source>
        <dbReference type="Pfam" id="PF07727"/>
    </source>
</evidence>
<evidence type="ECO:0000313" key="3">
    <source>
        <dbReference type="EMBL" id="CAA7052765.1"/>
    </source>
</evidence>
<evidence type="ECO:0000313" key="4">
    <source>
        <dbReference type="Proteomes" id="UP000467841"/>
    </source>
</evidence>
<keyword evidence="4" id="KW-1185">Reference proteome</keyword>
<dbReference type="InterPro" id="IPR013103">
    <property type="entry name" value="RVT_2"/>
</dbReference>
<reference evidence="3" key="1">
    <citation type="submission" date="2020-01" db="EMBL/GenBank/DDBJ databases">
        <authorList>
            <person name="Mishra B."/>
        </authorList>
    </citation>
    <scope>NUCLEOTIDE SEQUENCE [LARGE SCALE GENOMIC DNA]</scope>
</reference>
<comment type="caution">
    <text evidence="3">The sequence shown here is derived from an EMBL/GenBank/DDBJ whole genome shotgun (WGS) entry which is preliminary data.</text>
</comment>
<sequence>MSSPRKTRVVEAQPQPVSSKHDPEENKCRRSATPIKTAQSESREELQIPRTLPVPPIVVEEEDTEPTPPPSLEIIEQVIEEPPVQDNAHPMTIRAKASIHKPNTRYVLLTAKSPGGCKWVFTTKMKPEGWIDKLKAQLVAKGFNQEEGLDYLETFSPGVRTTTIRMILDIATAKEWPIKQLDVSNAFLLHGELQEPVFMMQPPGFEDPENPAKSSDPSLFTYYKDGKSLVMLVYVDDILLIGSDDALLSEILEALNGRFMMKDLGKPHYFLGVQIDQEEGGLFLHQTAYVKDILFQAAMADCNSNANPLYHNRDLDITQFEPTLLQCDNLYAVYLSANPALHNRSKHCDTDSHYIREQVALGLIETSHIPAKLQLADIFTKSFP</sequence>
<feature type="domain" description="Reverse transcriptase Ty1/copia-type" evidence="2">
    <location>
        <begin position="219"/>
        <end position="309"/>
    </location>
</feature>
<dbReference type="OrthoDB" id="117958at2759"/>
<gene>
    <name evidence="3" type="ORF">MERR_LOCUS40000</name>
</gene>
<proteinExistence type="predicted"/>
<name>A0A6D2KLH5_9BRAS</name>
<dbReference type="EMBL" id="CACVBM020001507">
    <property type="protein sequence ID" value="CAA7052765.1"/>
    <property type="molecule type" value="Genomic_DNA"/>
</dbReference>
<evidence type="ECO:0000256" key="1">
    <source>
        <dbReference type="SAM" id="MobiDB-lite"/>
    </source>
</evidence>
<dbReference type="InterPro" id="IPR043502">
    <property type="entry name" value="DNA/RNA_pol_sf"/>
</dbReference>